<accession>T0ZL57</accession>
<dbReference type="InterPro" id="IPR018099">
    <property type="entry name" value="Purine_phosphorylase-2_CS"/>
</dbReference>
<gene>
    <name evidence="5" type="ORF">B2A_14468</name>
</gene>
<organism evidence="5">
    <name type="scientific">mine drainage metagenome</name>
    <dbReference type="NCBI Taxonomy" id="410659"/>
    <lineage>
        <taxon>unclassified sequences</taxon>
        <taxon>metagenomes</taxon>
        <taxon>ecological metagenomes</taxon>
    </lineage>
</organism>
<dbReference type="AlphaFoldDB" id="T0ZL57"/>
<comment type="similarity">
    <text evidence="1">Belongs to the PNP/MTAP phosphorylase family.</text>
</comment>
<proteinExistence type="inferred from homology"/>
<evidence type="ECO:0000256" key="2">
    <source>
        <dbReference type="ARBA" id="ARBA00022676"/>
    </source>
</evidence>
<dbReference type="GO" id="GO:0009116">
    <property type="term" value="P:nucleoside metabolic process"/>
    <property type="evidence" value="ECO:0007669"/>
    <property type="project" value="InterPro"/>
</dbReference>
<dbReference type="InterPro" id="IPR035994">
    <property type="entry name" value="Nucleoside_phosphorylase_sf"/>
</dbReference>
<dbReference type="CDD" id="cd09010">
    <property type="entry name" value="MTAP_SsMTAPII_like_MTIP"/>
    <property type="match status" value="1"/>
</dbReference>
<dbReference type="GO" id="GO:0017061">
    <property type="term" value="F:S-methyl-5-thioadenosine phosphorylase activity"/>
    <property type="evidence" value="ECO:0007669"/>
    <property type="project" value="InterPro"/>
</dbReference>
<feature type="non-terminal residue" evidence="5">
    <location>
        <position position="171"/>
    </location>
</feature>
<dbReference type="PANTHER" id="PTHR42679">
    <property type="entry name" value="S-METHYL-5'-THIOADENOSINE PHOSPHORYLASE"/>
    <property type="match status" value="1"/>
</dbReference>
<keyword evidence="2" id="KW-0328">Glycosyltransferase</keyword>
<dbReference type="GO" id="GO:0005829">
    <property type="term" value="C:cytosol"/>
    <property type="evidence" value="ECO:0007669"/>
    <property type="project" value="TreeGrafter"/>
</dbReference>
<evidence type="ECO:0000259" key="4">
    <source>
        <dbReference type="Pfam" id="PF01048"/>
    </source>
</evidence>
<comment type="caution">
    <text evidence="5">The sequence shown here is derived from an EMBL/GenBank/DDBJ whole genome shotgun (WGS) entry which is preliminary data.</text>
</comment>
<evidence type="ECO:0000313" key="5">
    <source>
        <dbReference type="EMBL" id="EQD29454.1"/>
    </source>
</evidence>
<feature type="domain" description="Nucleoside phosphorylase" evidence="4">
    <location>
        <begin position="3"/>
        <end position="168"/>
    </location>
</feature>
<protein>
    <submittedName>
        <fullName evidence="5">5'-methylthioadenosine phosphorylase II</fullName>
    </submittedName>
</protein>
<reference evidence="5" key="1">
    <citation type="submission" date="2013-08" db="EMBL/GenBank/DDBJ databases">
        <authorList>
            <person name="Mendez C."/>
            <person name="Richter M."/>
            <person name="Ferrer M."/>
            <person name="Sanchez J."/>
        </authorList>
    </citation>
    <scope>NUCLEOTIDE SEQUENCE</scope>
</reference>
<dbReference type="PANTHER" id="PTHR42679:SF2">
    <property type="entry name" value="S-METHYL-5'-THIOADENOSINE PHOSPHORYLASE"/>
    <property type="match status" value="1"/>
</dbReference>
<keyword evidence="3" id="KW-0808">Transferase</keyword>
<dbReference type="EMBL" id="AUZZ01010507">
    <property type="protein sequence ID" value="EQD29454.1"/>
    <property type="molecule type" value="Genomic_DNA"/>
</dbReference>
<name>T0ZL57_9ZZZZ</name>
<dbReference type="Pfam" id="PF01048">
    <property type="entry name" value="PNP_UDP_1"/>
    <property type="match status" value="1"/>
</dbReference>
<dbReference type="InterPro" id="IPR010044">
    <property type="entry name" value="MTAP"/>
</dbReference>
<sequence>MVKIGIIGGSGMYSLLNDAENIQKETEYGVPSDGISVGRIEGIDIAFIPRHGRAHTIPPHKVPYKANIEALASMGVERIVATNAVGSLNPDYKPGDFVLFDQFMNFTSGREDTFFHGPSVVHVSTADPYCPEMRSIALGKAADMGLEVHANGTVAVINGPRFSSKAESMYF</sequence>
<dbReference type="InterPro" id="IPR000845">
    <property type="entry name" value="Nucleoside_phosphorylase_d"/>
</dbReference>
<reference evidence="5" key="2">
    <citation type="journal article" date="2014" name="ISME J.">
        <title>Microbial stratification in low pH oxic and suboxic macroscopic growths along an acid mine drainage.</title>
        <authorList>
            <person name="Mendez-Garcia C."/>
            <person name="Mesa V."/>
            <person name="Sprenger R.R."/>
            <person name="Richter M."/>
            <person name="Diez M.S."/>
            <person name="Solano J."/>
            <person name="Bargiela R."/>
            <person name="Golyshina O.V."/>
            <person name="Manteca A."/>
            <person name="Ramos J.L."/>
            <person name="Gallego J.R."/>
            <person name="Llorente I."/>
            <person name="Martins Dos Santos V.A."/>
            <person name="Jensen O.N."/>
            <person name="Pelaez A.I."/>
            <person name="Sanchez J."/>
            <person name="Ferrer M."/>
        </authorList>
    </citation>
    <scope>NUCLEOTIDE SEQUENCE</scope>
</reference>
<dbReference type="Gene3D" id="3.40.50.1580">
    <property type="entry name" value="Nucleoside phosphorylase domain"/>
    <property type="match status" value="1"/>
</dbReference>
<dbReference type="GO" id="GO:0019509">
    <property type="term" value="P:L-methionine salvage from methylthioadenosine"/>
    <property type="evidence" value="ECO:0007669"/>
    <property type="project" value="TreeGrafter"/>
</dbReference>
<evidence type="ECO:0000256" key="3">
    <source>
        <dbReference type="ARBA" id="ARBA00022679"/>
    </source>
</evidence>
<dbReference type="PROSITE" id="PS01240">
    <property type="entry name" value="PNP_MTAP_2"/>
    <property type="match status" value="1"/>
</dbReference>
<evidence type="ECO:0000256" key="1">
    <source>
        <dbReference type="ARBA" id="ARBA00006751"/>
    </source>
</evidence>
<dbReference type="SUPFAM" id="SSF53167">
    <property type="entry name" value="Purine and uridine phosphorylases"/>
    <property type="match status" value="1"/>
</dbReference>